<dbReference type="InterPro" id="IPR001179">
    <property type="entry name" value="PPIase_FKBP_dom"/>
</dbReference>
<evidence type="ECO:0000256" key="1">
    <source>
        <dbReference type="ARBA" id="ARBA00000971"/>
    </source>
</evidence>
<organism evidence="11 12">
    <name type="scientific">Halovenus rubra</name>
    <dbReference type="NCBI Taxonomy" id="869890"/>
    <lineage>
        <taxon>Archaea</taxon>
        <taxon>Methanobacteriati</taxon>
        <taxon>Methanobacteriota</taxon>
        <taxon>Stenosarchaea group</taxon>
        <taxon>Halobacteria</taxon>
        <taxon>Halobacteriales</taxon>
        <taxon>Haloarculaceae</taxon>
        <taxon>Halovenus</taxon>
    </lineage>
</organism>
<evidence type="ECO:0000256" key="4">
    <source>
        <dbReference type="ARBA" id="ARBA00022490"/>
    </source>
</evidence>
<evidence type="ECO:0000256" key="9">
    <source>
        <dbReference type="RuleBase" id="RU003915"/>
    </source>
</evidence>
<name>A0ABD5XB16_9EURY</name>
<reference evidence="11 12" key="1">
    <citation type="journal article" date="2014" name="Int. J. Syst. Evol. Microbiol.">
        <title>Complete genome sequence of Corynebacterium casei LMG S-19264T (=DSM 44701T), isolated from a smear-ripened cheese.</title>
        <authorList>
            <consortium name="US DOE Joint Genome Institute (JGI-PGF)"/>
            <person name="Walter F."/>
            <person name="Albersmeier A."/>
            <person name="Kalinowski J."/>
            <person name="Ruckert C."/>
        </authorList>
    </citation>
    <scope>NUCLEOTIDE SEQUENCE [LARGE SCALE GENOMIC DNA]</scope>
    <source>
        <strain evidence="11 12">CGMCC 4.7215</strain>
    </source>
</reference>
<evidence type="ECO:0000256" key="7">
    <source>
        <dbReference type="ARBA" id="ARBA00023235"/>
    </source>
</evidence>
<proteinExistence type="inferred from homology"/>
<dbReference type="GO" id="GO:0005737">
    <property type="term" value="C:cytoplasm"/>
    <property type="evidence" value="ECO:0007669"/>
    <property type="project" value="UniProtKB-SubCell"/>
</dbReference>
<feature type="domain" description="PPIase FKBP-type" evidence="10">
    <location>
        <begin position="6"/>
        <end position="86"/>
    </location>
</feature>
<comment type="subcellular location">
    <subcellularLocation>
        <location evidence="2">Cytoplasm</location>
    </subcellularLocation>
</comment>
<protein>
    <recommendedName>
        <fullName evidence="9">Peptidyl-prolyl cis-trans isomerase</fullName>
        <ecNumber evidence="9">5.2.1.8</ecNumber>
    </recommendedName>
</protein>
<dbReference type="InterPro" id="IPR046357">
    <property type="entry name" value="PPIase_dom_sf"/>
</dbReference>
<dbReference type="GO" id="GO:0042026">
    <property type="term" value="P:protein refolding"/>
    <property type="evidence" value="ECO:0007669"/>
    <property type="project" value="UniProtKB-ARBA"/>
</dbReference>
<evidence type="ECO:0000256" key="3">
    <source>
        <dbReference type="ARBA" id="ARBA00006577"/>
    </source>
</evidence>
<dbReference type="EMBL" id="JBHSZQ010000047">
    <property type="protein sequence ID" value="MFC7127079.1"/>
    <property type="molecule type" value="Genomic_DNA"/>
</dbReference>
<comment type="similarity">
    <text evidence="3 9">Belongs to the FKBP-type PPIase family.</text>
</comment>
<evidence type="ECO:0000313" key="12">
    <source>
        <dbReference type="Proteomes" id="UP001596414"/>
    </source>
</evidence>
<dbReference type="GO" id="GO:0003755">
    <property type="term" value="F:peptidyl-prolyl cis-trans isomerase activity"/>
    <property type="evidence" value="ECO:0007669"/>
    <property type="project" value="UniProtKB-UniRule"/>
</dbReference>
<keyword evidence="7 8" id="KW-0413">Isomerase</keyword>
<dbReference type="EC" id="5.2.1.8" evidence="9"/>
<evidence type="ECO:0000256" key="6">
    <source>
        <dbReference type="ARBA" id="ARBA00023186"/>
    </source>
</evidence>
<evidence type="ECO:0000256" key="5">
    <source>
        <dbReference type="ARBA" id="ARBA00023110"/>
    </source>
</evidence>
<dbReference type="SUPFAM" id="SSF54534">
    <property type="entry name" value="FKBP-like"/>
    <property type="match status" value="1"/>
</dbReference>
<accession>A0ABD5XB16</accession>
<dbReference type="Proteomes" id="UP001596414">
    <property type="component" value="Unassembled WGS sequence"/>
</dbReference>
<dbReference type="RefSeq" id="WP_267637065.1">
    <property type="nucleotide sequence ID" value="NZ_JAODIY010000009.1"/>
</dbReference>
<evidence type="ECO:0000313" key="11">
    <source>
        <dbReference type="EMBL" id="MFC7127079.1"/>
    </source>
</evidence>
<keyword evidence="5 8" id="KW-0697">Rotamase</keyword>
<keyword evidence="6" id="KW-0143">Chaperone</keyword>
<evidence type="ECO:0000256" key="8">
    <source>
        <dbReference type="PROSITE-ProRule" id="PRU00277"/>
    </source>
</evidence>
<dbReference type="Pfam" id="PF00254">
    <property type="entry name" value="FKBP_C"/>
    <property type="match status" value="1"/>
</dbReference>
<evidence type="ECO:0000259" key="10">
    <source>
        <dbReference type="PROSITE" id="PS50059"/>
    </source>
</evidence>
<comment type="caution">
    <text evidence="11">The sequence shown here is derived from an EMBL/GenBank/DDBJ whole genome shotgun (WGS) entry which is preliminary data.</text>
</comment>
<dbReference type="Gene3D" id="3.10.50.40">
    <property type="match status" value="1"/>
</dbReference>
<dbReference type="PROSITE" id="PS50059">
    <property type="entry name" value="FKBP_PPIASE"/>
    <property type="match status" value="1"/>
</dbReference>
<sequence>MAITDEDSVTISYTGRLDDGTVFDTSDEDLAREVGLDQENPERDFKPLEVKLGSGRIIEGLSEELIGMTVGDEKTLTIPPEKAYGEYTDERIADYDRGDFEEMIGDRELAEGFNVETEDGLPGEVKEITPDEVVVDFNHELAGETLTFEIEVLDVE</sequence>
<comment type="catalytic activity">
    <reaction evidence="1 8 9">
        <text>[protein]-peptidylproline (omega=180) = [protein]-peptidylproline (omega=0)</text>
        <dbReference type="Rhea" id="RHEA:16237"/>
        <dbReference type="Rhea" id="RHEA-COMP:10747"/>
        <dbReference type="Rhea" id="RHEA-COMP:10748"/>
        <dbReference type="ChEBI" id="CHEBI:83833"/>
        <dbReference type="ChEBI" id="CHEBI:83834"/>
        <dbReference type="EC" id="5.2.1.8"/>
    </reaction>
</comment>
<dbReference type="PANTHER" id="PTHR47861:SF3">
    <property type="entry name" value="FKBP-TYPE PEPTIDYL-PROLYL CIS-TRANS ISOMERASE SLYD"/>
    <property type="match status" value="1"/>
</dbReference>
<dbReference type="PANTHER" id="PTHR47861">
    <property type="entry name" value="FKBP-TYPE PEPTIDYL-PROLYL CIS-TRANS ISOMERASE SLYD"/>
    <property type="match status" value="1"/>
</dbReference>
<gene>
    <name evidence="11" type="ORF">ACFQJ7_13780</name>
</gene>
<dbReference type="AlphaFoldDB" id="A0ABD5XB16"/>
<keyword evidence="4" id="KW-0963">Cytoplasm</keyword>
<evidence type="ECO:0000256" key="2">
    <source>
        <dbReference type="ARBA" id="ARBA00004496"/>
    </source>
</evidence>